<proteinExistence type="predicted"/>
<keyword evidence="2 4" id="KW-0863">Zinc-finger</keyword>
<dbReference type="InterPro" id="IPR013083">
    <property type="entry name" value="Znf_RING/FYVE/PHD"/>
</dbReference>
<keyword evidence="3" id="KW-0862">Zinc</keyword>
<dbReference type="SMART" id="SM00064">
    <property type="entry name" value="FYVE"/>
    <property type="match status" value="1"/>
</dbReference>
<evidence type="ECO:0000256" key="4">
    <source>
        <dbReference type="PROSITE-ProRule" id="PRU00091"/>
    </source>
</evidence>
<evidence type="ECO:0000313" key="7">
    <source>
        <dbReference type="Proteomes" id="UP001149090"/>
    </source>
</evidence>
<evidence type="ECO:0000256" key="3">
    <source>
        <dbReference type="ARBA" id="ARBA00022833"/>
    </source>
</evidence>
<dbReference type="InterPro" id="IPR017455">
    <property type="entry name" value="Znf_FYVE-rel"/>
</dbReference>
<dbReference type="Pfam" id="PF01363">
    <property type="entry name" value="FYVE"/>
    <property type="match status" value="1"/>
</dbReference>
<dbReference type="OrthoDB" id="10018316at2759"/>
<dbReference type="InterPro" id="IPR011011">
    <property type="entry name" value="Znf_FYVE_PHD"/>
</dbReference>
<dbReference type="PANTHER" id="PTHR39490:SF8">
    <property type="entry name" value="ZINC FINGER FYVE DOMAIN-CONTAINING PROTEIN 21"/>
    <property type="match status" value="1"/>
</dbReference>
<evidence type="ECO:0000256" key="1">
    <source>
        <dbReference type="ARBA" id="ARBA00022723"/>
    </source>
</evidence>
<dbReference type="Gene3D" id="3.30.40.10">
    <property type="entry name" value="Zinc/RING finger domain, C3HC4 (zinc finger)"/>
    <property type="match status" value="1"/>
</dbReference>
<accession>A0A9Q0RBM9</accession>
<dbReference type="GO" id="GO:0008270">
    <property type="term" value="F:zinc ion binding"/>
    <property type="evidence" value="ECO:0007669"/>
    <property type="project" value="UniProtKB-KW"/>
</dbReference>
<feature type="domain" description="FYVE-type" evidence="5">
    <location>
        <begin position="437"/>
        <end position="497"/>
    </location>
</feature>
<keyword evidence="1" id="KW-0479">Metal-binding</keyword>
<sequence>MNQKEEKDQFLFDLPIIPLHLNKPLAKTHETIKFTPGGFEKYKYSIVLPKQWQVDSEVKEVNKHFPRWWIIGLFAPVMEPSAPFVSVTMCKFKFEINLEDWMEYFCKADNWQIFATRWWKVPSKGIVIDCGAYKIRDSETDVMRAMAFSNNKRIFMICGVARSPVWDQFKNHFLVACATFTLSKPKTNSFEKFDIFEGCNPFIGISFPSSWKLQEQTDTPKGKSAIELQLVDSNDTLAYLLIKASSILDFDPKLKPLDILIEQALQELEQSGFEFTANKVFIQGKEFKHSSALTGWVNGKPHLDSLSQTIKGYYGTAIIPGKVGDNIVESRLGFRVLDSTAFSIYLISVSKKSDFILWMRSKRAFEITREFLWNDELNRNANIFKELHLGDELNHLKLQGGLQEIGWKMKTQINIITNKDPRKLAYNKLEKPIWLVDKESSVCMNCKAPFTVTLRRHHCRNCGLIFCSKCSTERRAIPKYGFFDPVRVCDNCAKLLGNESSTNSENIKKAKKLQRTQFPIERHSWGFWKPGSYVKTQTWKNTDATTSRYITYTLQSVNVNKYSLQIQQTTHSNKEPLNKTVTLRYDQDDDMMLYSPSTPKVQYGVQLISIENEWFECTVWKTISEGLDSIERSQWVAEKISFPIKTVVRNEPTQSYSERVVIKLNDEIRVSKKSVKCIKYQGFTINDDSERTTHLVWMSEDVPGDLVKMYTQFPNGESSTTEVVDFKATPRKIK</sequence>
<reference evidence="6" key="1">
    <citation type="submission" date="2022-10" db="EMBL/GenBank/DDBJ databases">
        <title>Novel sulphate-reducing endosymbionts in the free-living metamonad Anaeramoeba.</title>
        <authorList>
            <person name="Jerlstrom-Hultqvist J."/>
            <person name="Cepicka I."/>
            <person name="Gallot-Lavallee L."/>
            <person name="Salas-Leiva D."/>
            <person name="Curtis B.A."/>
            <person name="Zahonova K."/>
            <person name="Pipaliya S."/>
            <person name="Dacks J."/>
            <person name="Roger A.J."/>
        </authorList>
    </citation>
    <scope>NUCLEOTIDE SEQUENCE</scope>
    <source>
        <strain evidence="6">BMAN</strain>
    </source>
</reference>
<dbReference type="CDD" id="cd15727">
    <property type="entry name" value="FYVE_ZF21"/>
    <property type="match status" value="1"/>
</dbReference>
<dbReference type="EMBL" id="JAPDFW010000073">
    <property type="protein sequence ID" value="KAJ5073708.1"/>
    <property type="molecule type" value="Genomic_DNA"/>
</dbReference>
<keyword evidence="7" id="KW-1185">Reference proteome</keyword>
<evidence type="ECO:0000259" key="5">
    <source>
        <dbReference type="PROSITE" id="PS50178"/>
    </source>
</evidence>
<protein>
    <submittedName>
        <fullName evidence="6">Early endosome antigen 1</fullName>
    </submittedName>
</protein>
<comment type="caution">
    <text evidence="6">The sequence shown here is derived from an EMBL/GenBank/DDBJ whole genome shotgun (WGS) entry which is preliminary data.</text>
</comment>
<gene>
    <name evidence="6" type="ORF">M0811_08545</name>
</gene>
<dbReference type="InterPro" id="IPR000306">
    <property type="entry name" value="Znf_FYVE"/>
</dbReference>
<dbReference type="PANTHER" id="PTHR39490">
    <property type="entry name" value="ARRESTIN DOMAIN-CONTAINING PROTEIN D"/>
    <property type="match status" value="1"/>
</dbReference>
<dbReference type="PROSITE" id="PS50178">
    <property type="entry name" value="ZF_FYVE"/>
    <property type="match status" value="1"/>
</dbReference>
<dbReference type="SUPFAM" id="SSF57903">
    <property type="entry name" value="FYVE/PHD zinc finger"/>
    <property type="match status" value="1"/>
</dbReference>
<dbReference type="InterPro" id="IPR052113">
    <property type="entry name" value="FYVE-type_Zinc_Finger"/>
</dbReference>
<evidence type="ECO:0000256" key="2">
    <source>
        <dbReference type="ARBA" id="ARBA00022771"/>
    </source>
</evidence>
<evidence type="ECO:0000313" key="6">
    <source>
        <dbReference type="EMBL" id="KAJ5073708.1"/>
    </source>
</evidence>
<dbReference type="Proteomes" id="UP001149090">
    <property type="component" value="Unassembled WGS sequence"/>
</dbReference>
<organism evidence="6 7">
    <name type="scientific">Anaeramoeba ignava</name>
    <name type="common">Anaerobic marine amoeba</name>
    <dbReference type="NCBI Taxonomy" id="1746090"/>
    <lineage>
        <taxon>Eukaryota</taxon>
        <taxon>Metamonada</taxon>
        <taxon>Anaeramoebidae</taxon>
        <taxon>Anaeramoeba</taxon>
    </lineage>
</organism>
<dbReference type="AlphaFoldDB" id="A0A9Q0RBM9"/>
<name>A0A9Q0RBM9_ANAIG</name>